<evidence type="ECO:0000256" key="4">
    <source>
        <dbReference type="ARBA" id="ARBA00023163"/>
    </source>
</evidence>
<dbReference type="SUPFAM" id="SSF53850">
    <property type="entry name" value="Periplasmic binding protein-like II"/>
    <property type="match status" value="1"/>
</dbReference>
<evidence type="ECO:0000256" key="3">
    <source>
        <dbReference type="ARBA" id="ARBA00023125"/>
    </source>
</evidence>
<dbReference type="PANTHER" id="PTHR30537:SF5">
    <property type="entry name" value="HTH-TYPE TRANSCRIPTIONAL ACTIVATOR TTDR-RELATED"/>
    <property type="match status" value="1"/>
</dbReference>
<keyword evidence="2" id="KW-0805">Transcription regulation</keyword>
<dbReference type="Pfam" id="PF03466">
    <property type="entry name" value="LysR_substrate"/>
    <property type="match status" value="1"/>
</dbReference>
<dbReference type="PANTHER" id="PTHR30537">
    <property type="entry name" value="HTH-TYPE TRANSCRIPTIONAL REGULATOR"/>
    <property type="match status" value="1"/>
</dbReference>
<dbReference type="GO" id="GO:0043565">
    <property type="term" value="F:sequence-specific DNA binding"/>
    <property type="evidence" value="ECO:0007669"/>
    <property type="project" value="TreeGrafter"/>
</dbReference>
<dbReference type="Gene3D" id="1.10.10.10">
    <property type="entry name" value="Winged helix-like DNA-binding domain superfamily/Winged helix DNA-binding domain"/>
    <property type="match status" value="1"/>
</dbReference>
<dbReference type="Proteomes" id="UP000715781">
    <property type="component" value="Unassembled WGS sequence"/>
</dbReference>
<dbReference type="InterPro" id="IPR005119">
    <property type="entry name" value="LysR_subst-bd"/>
</dbReference>
<dbReference type="Gene3D" id="3.40.190.290">
    <property type="match status" value="1"/>
</dbReference>
<gene>
    <name evidence="6" type="ORF">KME32_33835</name>
</gene>
<evidence type="ECO:0000313" key="7">
    <source>
        <dbReference type="Proteomes" id="UP000715781"/>
    </source>
</evidence>
<dbReference type="InterPro" id="IPR036390">
    <property type="entry name" value="WH_DNA-bd_sf"/>
</dbReference>
<dbReference type="FunFam" id="3.40.190.290:FF:000001">
    <property type="entry name" value="Transcriptional regulator, LysR family"/>
    <property type="match status" value="1"/>
</dbReference>
<reference evidence="6" key="1">
    <citation type="submission" date="2021-05" db="EMBL/GenBank/DDBJ databases">
        <authorList>
            <person name="Pietrasiak N."/>
            <person name="Ward R."/>
            <person name="Stajich J.E."/>
            <person name="Kurbessoian T."/>
        </authorList>
    </citation>
    <scope>NUCLEOTIDE SEQUENCE</scope>
    <source>
        <strain evidence="6">JT2-VF2</strain>
    </source>
</reference>
<dbReference type="EMBL" id="JAHHHN010000054">
    <property type="protein sequence ID" value="MBW4565973.1"/>
    <property type="molecule type" value="Genomic_DNA"/>
</dbReference>
<proteinExistence type="inferred from homology"/>
<dbReference type="SUPFAM" id="SSF46785">
    <property type="entry name" value="Winged helix' DNA-binding domain"/>
    <property type="match status" value="1"/>
</dbReference>
<protein>
    <submittedName>
        <fullName evidence="6">LysR family transcriptional regulator</fullName>
    </submittedName>
</protein>
<organism evidence="6 7">
    <name type="scientific">Mojavia pulchra JT2-VF2</name>
    <dbReference type="NCBI Taxonomy" id="287848"/>
    <lineage>
        <taxon>Bacteria</taxon>
        <taxon>Bacillati</taxon>
        <taxon>Cyanobacteriota</taxon>
        <taxon>Cyanophyceae</taxon>
        <taxon>Nostocales</taxon>
        <taxon>Nostocaceae</taxon>
    </lineage>
</organism>
<keyword evidence="4" id="KW-0804">Transcription</keyword>
<dbReference type="GO" id="GO:0003700">
    <property type="term" value="F:DNA-binding transcription factor activity"/>
    <property type="evidence" value="ECO:0007669"/>
    <property type="project" value="InterPro"/>
</dbReference>
<dbReference type="AlphaFoldDB" id="A0A951Q5M0"/>
<dbReference type="InterPro" id="IPR036388">
    <property type="entry name" value="WH-like_DNA-bd_sf"/>
</dbReference>
<keyword evidence="3" id="KW-0238">DNA-binding</keyword>
<evidence type="ECO:0000313" key="6">
    <source>
        <dbReference type="EMBL" id="MBW4565973.1"/>
    </source>
</evidence>
<evidence type="ECO:0000259" key="5">
    <source>
        <dbReference type="PROSITE" id="PS50931"/>
    </source>
</evidence>
<accession>A0A951Q5M0</accession>
<reference evidence="6" key="2">
    <citation type="journal article" date="2022" name="Microbiol. Resour. Announc.">
        <title>Metagenome Sequencing to Explore Phylogenomics of Terrestrial Cyanobacteria.</title>
        <authorList>
            <person name="Ward R.D."/>
            <person name="Stajich J.E."/>
            <person name="Johansen J.R."/>
            <person name="Huntemann M."/>
            <person name="Clum A."/>
            <person name="Foster B."/>
            <person name="Foster B."/>
            <person name="Roux S."/>
            <person name="Palaniappan K."/>
            <person name="Varghese N."/>
            <person name="Mukherjee S."/>
            <person name="Reddy T.B.K."/>
            <person name="Daum C."/>
            <person name="Copeland A."/>
            <person name="Chen I.A."/>
            <person name="Ivanova N.N."/>
            <person name="Kyrpides N.C."/>
            <person name="Shapiro N."/>
            <person name="Eloe-Fadrosh E.A."/>
            <person name="Pietrasiak N."/>
        </authorList>
    </citation>
    <scope>NUCLEOTIDE SEQUENCE</scope>
    <source>
        <strain evidence="6">JT2-VF2</strain>
    </source>
</reference>
<dbReference type="CDD" id="cd08422">
    <property type="entry name" value="PBP2_CrgA_like"/>
    <property type="match status" value="1"/>
</dbReference>
<dbReference type="GO" id="GO:0006351">
    <property type="term" value="P:DNA-templated transcription"/>
    <property type="evidence" value="ECO:0007669"/>
    <property type="project" value="TreeGrafter"/>
</dbReference>
<evidence type="ECO:0000256" key="2">
    <source>
        <dbReference type="ARBA" id="ARBA00023015"/>
    </source>
</evidence>
<feature type="domain" description="HTH lysR-type" evidence="5">
    <location>
        <begin position="1"/>
        <end position="59"/>
    </location>
</feature>
<dbReference type="InterPro" id="IPR000847">
    <property type="entry name" value="LysR_HTH_N"/>
</dbReference>
<dbReference type="PROSITE" id="PS50931">
    <property type="entry name" value="HTH_LYSR"/>
    <property type="match status" value="1"/>
</dbReference>
<dbReference type="FunFam" id="1.10.10.10:FF:000001">
    <property type="entry name" value="LysR family transcriptional regulator"/>
    <property type="match status" value="1"/>
</dbReference>
<dbReference type="InterPro" id="IPR058163">
    <property type="entry name" value="LysR-type_TF_proteobact-type"/>
</dbReference>
<dbReference type="Pfam" id="PF00126">
    <property type="entry name" value="HTH_1"/>
    <property type="match status" value="1"/>
</dbReference>
<comment type="similarity">
    <text evidence="1">Belongs to the LysR transcriptional regulatory family.</text>
</comment>
<comment type="caution">
    <text evidence="6">The sequence shown here is derived from an EMBL/GenBank/DDBJ whole genome shotgun (WGS) entry which is preliminary data.</text>
</comment>
<sequence length="304" mass="34270">MDKLNSLVIFVRAAQYLSFSQAARQLGMSPSTISKAVLRLEEDMGIRLMNRTTRSITLTQDGENFYYRCCQILAELEEAELELKRSQTTPTGVLRIDISTELARLHIIPALPRFLAQYPDLKVDVSLTNRIVDLIEEGVDAVVRIGIGRDNRLIMHRLAIAKFIVCATPNYLQKYGTPKTINDLTHHNCITFISAWTGKSYDWRFQQDGKEVLLPVQGNIRLDNGEAILETALASVGIVQLYNYVAARAISSGKLQPILPEYAPPGYPISIVYPQKRYLSAKVNVFVEFLHGLMAQLKQMQIVE</sequence>
<name>A0A951Q5M0_9NOST</name>
<evidence type="ECO:0000256" key="1">
    <source>
        <dbReference type="ARBA" id="ARBA00009437"/>
    </source>
</evidence>